<dbReference type="PROSITE" id="PS50930">
    <property type="entry name" value="HTH_LYTTR"/>
    <property type="match status" value="1"/>
</dbReference>
<feature type="domain" description="Response regulatory" evidence="3">
    <location>
        <begin position="7"/>
        <end position="120"/>
    </location>
</feature>
<protein>
    <submittedName>
        <fullName evidence="5">DNA-binding response regulator</fullName>
    </submittedName>
</protein>
<dbReference type="CDD" id="cd17536">
    <property type="entry name" value="REC_YesN-like"/>
    <property type="match status" value="1"/>
</dbReference>
<comment type="caution">
    <text evidence="5">The sequence shown here is derived from an EMBL/GenBank/DDBJ whole genome shotgun (WGS) entry which is preliminary data.</text>
</comment>
<dbReference type="GO" id="GO:0032993">
    <property type="term" value="C:protein-DNA complex"/>
    <property type="evidence" value="ECO:0007669"/>
    <property type="project" value="TreeGrafter"/>
</dbReference>
<dbReference type="InterPro" id="IPR007492">
    <property type="entry name" value="LytTR_DNA-bd_dom"/>
</dbReference>
<sequence length="261" mass="30276">MSLKRIRSLIIDDDPFIHNLLRDKLQQHIPQVEVVATANSGEEGLQAIEHFKPEVIFLDVEMPDMTGFEMLQKLNAIPFQIIFITSYRHYAIKAIRFNALDYLTKPIDLGELKNAIKRCRAKLGNASENNPLKQALINLKTKNAADQTLILHTQEGSLHIQLSQIIRIEGERNYSRIYLVNQKKKIASKTLKDLEEILDDKGFFRCHKSHLINARHILAYPTRYSLMLSDQTLIPVARRKREAFRDWHDRMVDNPVKTLTQ</sequence>
<proteinExistence type="predicted"/>
<evidence type="ECO:0000259" key="4">
    <source>
        <dbReference type="PROSITE" id="PS50930"/>
    </source>
</evidence>
<evidence type="ECO:0000256" key="1">
    <source>
        <dbReference type="ARBA" id="ARBA00023125"/>
    </source>
</evidence>
<evidence type="ECO:0000313" key="6">
    <source>
        <dbReference type="Proteomes" id="UP000223913"/>
    </source>
</evidence>
<evidence type="ECO:0000313" key="5">
    <source>
        <dbReference type="EMBL" id="PHN02356.1"/>
    </source>
</evidence>
<keyword evidence="6" id="KW-1185">Reference proteome</keyword>
<gene>
    <name evidence="5" type="ORF">CRP01_32445</name>
</gene>
<dbReference type="GO" id="GO:0000156">
    <property type="term" value="F:phosphorelay response regulator activity"/>
    <property type="evidence" value="ECO:0007669"/>
    <property type="project" value="TreeGrafter"/>
</dbReference>
<dbReference type="PANTHER" id="PTHR48111">
    <property type="entry name" value="REGULATOR OF RPOS"/>
    <property type="match status" value="1"/>
</dbReference>
<dbReference type="PROSITE" id="PS50110">
    <property type="entry name" value="RESPONSE_REGULATORY"/>
    <property type="match status" value="1"/>
</dbReference>
<dbReference type="InterPro" id="IPR001789">
    <property type="entry name" value="Sig_transdc_resp-reg_receiver"/>
</dbReference>
<dbReference type="SUPFAM" id="SSF52172">
    <property type="entry name" value="CheY-like"/>
    <property type="match status" value="1"/>
</dbReference>
<keyword evidence="1 5" id="KW-0238">DNA-binding</keyword>
<dbReference type="Gene3D" id="2.40.50.1020">
    <property type="entry name" value="LytTr DNA-binding domain"/>
    <property type="match status" value="1"/>
</dbReference>
<dbReference type="PANTHER" id="PTHR48111:SF69">
    <property type="entry name" value="RESPONSE REGULATOR RECEIVER"/>
    <property type="match status" value="1"/>
</dbReference>
<dbReference type="GO" id="GO:0005829">
    <property type="term" value="C:cytosol"/>
    <property type="evidence" value="ECO:0007669"/>
    <property type="project" value="TreeGrafter"/>
</dbReference>
<dbReference type="AlphaFoldDB" id="A0A2D0N1V9"/>
<dbReference type="Pfam" id="PF04397">
    <property type="entry name" value="LytTR"/>
    <property type="match status" value="1"/>
</dbReference>
<dbReference type="GO" id="GO:0006355">
    <property type="term" value="P:regulation of DNA-templated transcription"/>
    <property type="evidence" value="ECO:0007669"/>
    <property type="project" value="TreeGrafter"/>
</dbReference>
<dbReference type="EMBL" id="PDUD01000041">
    <property type="protein sequence ID" value="PHN02356.1"/>
    <property type="molecule type" value="Genomic_DNA"/>
</dbReference>
<feature type="domain" description="HTH LytTR-type" evidence="4">
    <location>
        <begin position="149"/>
        <end position="250"/>
    </location>
</feature>
<dbReference type="SMART" id="SM00850">
    <property type="entry name" value="LytTR"/>
    <property type="match status" value="1"/>
</dbReference>
<keyword evidence="2" id="KW-0597">Phosphoprotein</keyword>
<dbReference type="InterPro" id="IPR011006">
    <property type="entry name" value="CheY-like_superfamily"/>
</dbReference>
<dbReference type="Gene3D" id="3.40.50.2300">
    <property type="match status" value="1"/>
</dbReference>
<dbReference type="Proteomes" id="UP000223913">
    <property type="component" value="Unassembled WGS sequence"/>
</dbReference>
<dbReference type="OrthoDB" id="2168082at2"/>
<feature type="modified residue" description="4-aspartylphosphate" evidence="2">
    <location>
        <position position="59"/>
    </location>
</feature>
<dbReference type="RefSeq" id="WP_099154241.1">
    <property type="nucleotide sequence ID" value="NZ_PDUD01000041.1"/>
</dbReference>
<reference evidence="5 6" key="1">
    <citation type="submission" date="2017-10" db="EMBL/GenBank/DDBJ databases">
        <title>The draft genome sequence of Lewinella nigricans NBRC 102662.</title>
        <authorList>
            <person name="Wang K."/>
        </authorList>
    </citation>
    <scope>NUCLEOTIDE SEQUENCE [LARGE SCALE GENOMIC DNA]</scope>
    <source>
        <strain evidence="5 6">NBRC 102662</strain>
    </source>
</reference>
<accession>A0A2D0N1V9</accession>
<dbReference type="SMART" id="SM00448">
    <property type="entry name" value="REC"/>
    <property type="match status" value="1"/>
</dbReference>
<evidence type="ECO:0000256" key="2">
    <source>
        <dbReference type="PROSITE-ProRule" id="PRU00169"/>
    </source>
</evidence>
<organism evidence="5 6">
    <name type="scientific">Flavilitoribacter nigricans (strain ATCC 23147 / DSM 23189 / NBRC 102662 / NCIMB 1420 / SS-2)</name>
    <name type="common">Lewinella nigricans</name>
    <dbReference type="NCBI Taxonomy" id="1122177"/>
    <lineage>
        <taxon>Bacteria</taxon>
        <taxon>Pseudomonadati</taxon>
        <taxon>Bacteroidota</taxon>
        <taxon>Saprospiria</taxon>
        <taxon>Saprospirales</taxon>
        <taxon>Lewinellaceae</taxon>
        <taxon>Flavilitoribacter</taxon>
    </lineage>
</organism>
<dbReference type="GO" id="GO:0000976">
    <property type="term" value="F:transcription cis-regulatory region binding"/>
    <property type="evidence" value="ECO:0007669"/>
    <property type="project" value="TreeGrafter"/>
</dbReference>
<evidence type="ECO:0000259" key="3">
    <source>
        <dbReference type="PROSITE" id="PS50110"/>
    </source>
</evidence>
<name>A0A2D0N1V9_FLAN2</name>
<dbReference type="InterPro" id="IPR039420">
    <property type="entry name" value="WalR-like"/>
</dbReference>
<dbReference type="Pfam" id="PF00072">
    <property type="entry name" value="Response_reg"/>
    <property type="match status" value="1"/>
</dbReference>